<keyword evidence="4" id="KW-1185">Reference proteome</keyword>
<feature type="repeat" description="RCC1" evidence="2">
    <location>
        <begin position="188"/>
        <end position="238"/>
    </location>
</feature>
<evidence type="ECO:0000256" key="2">
    <source>
        <dbReference type="PROSITE-ProRule" id="PRU00235"/>
    </source>
</evidence>
<dbReference type="PRINTS" id="PR00633">
    <property type="entry name" value="RCCNDNSATION"/>
</dbReference>
<gene>
    <name evidence="3" type="ORF">Pmar_PMAR025464</name>
</gene>
<dbReference type="Proteomes" id="UP000007800">
    <property type="component" value="Unassembled WGS sequence"/>
</dbReference>
<dbReference type="AlphaFoldDB" id="C5L5V3"/>
<accession>C5L5V3</accession>
<evidence type="ECO:0000313" key="4">
    <source>
        <dbReference type="Proteomes" id="UP000007800"/>
    </source>
</evidence>
<dbReference type="RefSeq" id="XP_002776074.1">
    <property type="nucleotide sequence ID" value="XM_002776028.1"/>
</dbReference>
<keyword evidence="1" id="KW-0677">Repeat</keyword>
<dbReference type="Gene3D" id="2.130.10.30">
    <property type="entry name" value="Regulator of chromosome condensation 1/beta-lactamase-inhibitor protein II"/>
    <property type="match status" value="1"/>
</dbReference>
<organism evidence="4">
    <name type="scientific">Perkinsus marinus (strain ATCC 50983 / TXsc)</name>
    <dbReference type="NCBI Taxonomy" id="423536"/>
    <lineage>
        <taxon>Eukaryota</taxon>
        <taxon>Sar</taxon>
        <taxon>Alveolata</taxon>
        <taxon>Perkinsozoa</taxon>
        <taxon>Perkinsea</taxon>
        <taxon>Perkinsida</taxon>
        <taxon>Perkinsidae</taxon>
        <taxon>Perkinsus</taxon>
    </lineage>
</organism>
<proteinExistence type="predicted"/>
<evidence type="ECO:0000256" key="1">
    <source>
        <dbReference type="ARBA" id="ARBA00022737"/>
    </source>
</evidence>
<protein>
    <submittedName>
        <fullName evidence="3">Regulator of chromosome condensation, putative</fullName>
    </submittedName>
</protein>
<sequence>MKRLLSFPGSVIQQSLIPPTRAACSSEVASHCCDGNVVKAAESANSVYWLLSSGIVLHATDRHLLPRVKPEGLVLESMPITDLARWFSRITEADARTLVNDSVLAPLVRLLRIPYKVRTIAAGWKHALFVLCEEDRVFGIGDSSLGQLGLGDQQLYAAVPTEVSNLRSKAVKDVACGGAFSLCLCRDGSVLSFGSGHRGQLGCGGDVKLSRIPLCLPLPDRAFLIACGPETACAFTASSNLFVWGVFPQLQVGMVEIPIGHGLEAPLRRDIRATTNVTSVFDHFVPRGVLTKESSLLSRRSIDRIAITHSSLFLAFTAYKD</sequence>
<dbReference type="PANTHER" id="PTHR22870">
    <property type="entry name" value="REGULATOR OF CHROMOSOME CONDENSATION"/>
    <property type="match status" value="1"/>
</dbReference>
<dbReference type="PANTHER" id="PTHR22870:SF466">
    <property type="entry name" value="ANKYRIN REPEAT-CONTAINING PROTEIN"/>
    <property type="match status" value="1"/>
</dbReference>
<dbReference type="InterPro" id="IPR009091">
    <property type="entry name" value="RCC1/BLIP-II"/>
</dbReference>
<reference evidence="3 4" key="1">
    <citation type="submission" date="2008-07" db="EMBL/GenBank/DDBJ databases">
        <authorList>
            <person name="El-Sayed N."/>
            <person name="Caler E."/>
            <person name="Inman J."/>
            <person name="Amedeo P."/>
            <person name="Hass B."/>
            <person name="Wortman J."/>
        </authorList>
    </citation>
    <scope>NUCLEOTIDE SEQUENCE [LARGE SCALE GENOMIC DNA]</scope>
    <source>
        <strain evidence="4">ATCC 50983 / TXsc</strain>
    </source>
</reference>
<evidence type="ECO:0000313" key="3">
    <source>
        <dbReference type="EMBL" id="EER07890.1"/>
    </source>
</evidence>
<dbReference type="EMBL" id="GG679557">
    <property type="protein sequence ID" value="EER07890.1"/>
    <property type="molecule type" value="Genomic_DNA"/>
</dbReference>
<dbReference type="PROSITE" id="PS50012">
    <property type="entry name" value="RCC1_3"/>
    <property type="match status" value="2"/>
</dbReference>
<feature type="repeat" description="RCC1" evidence="2">
    <location>
        <begin position="135"/>
        <end position="187"/>
    </location>
</feature>
<dbReference type="Pfam" id="PF00415">
    <property type="entry name" value="RCC1"/>
    <property type="match status" value="2"/>
</dbReference>
<dbReference type="SUPFAM" id="SSF50985">
    <property type="entry name" value="RCC1/BLIP-II"/>
    <property type="match status" value="1"/>
</dbReference>
<name>C5L5V3_PERM5</name>
<dbReference type="InterPro" id="IPR051210">
    <property type="entry name" value="Ub_ligase/GEF_domain"/>
</dbReference>
<dbReference type="InterPro" id="IPR000408">
    <property type="entry name" value="Reg_chr_condens"/>
</dbReference>
<dbReference type="GeneID" id="9043340"/>
<dbReference type="InParanoid" id="C5L5V3"/>
<dbReference type="OrthoDB" id="8068875at2759"/>